<sequence length="70" mass="7973">MKKAMAFSFLLLFTLAIASPSMAQVAPQEPVKTEKKCDKKKKCDKEAKKECKKECTEKKCCDKKKEEKKG</sequence>
<dbReference type="Proteomes" id="UP000708576">
    <property type="component" value="Unassembled WGS sequence"/>
</dbReference>
<keyword evidence="3" id="KW-1185">Reference proteome</keyword>
<evidence type="ECO:0000313" key="3">
    <source>
        <dbReference type="Proteomes" id="UP000708576"/>
    </source>
</evidence>
<reference evidence="2 3" key="1">
    <citation type="journal article" date="2015" name="Int. J. Syst. Evol. Microbiol.">
        <title>Carboxylicivirga linearis sp. nov., isolated from a sea cucumber culture pond.</title>
        <authorList>
            <person name="Wang F.Q."/>
            <person name="Zhou Y.X."/>
            <person name="Lin X.Z."/>
            <person name="Chen G.J."/>
            <person name="Du Z.J."/>
        </authorList>
    </citation>
    <scope>NUCLEOTIDE SEQUENCE [LARGE SCALE GENOMIC DNA]</scope>
    <source>
        <strain evidence="2 3">FB218</strain>
    </source>
</reference>
<comment type="caution">
    <text evidence="2">The sequence shown here is derived from an EMBL/GenBank/DDBJ whole genome shotgun (WGS) entry which is preliminary data.</text>
</comment>
<organism evidence="2 3">
    <name type="scientific">Carboxylicivirga linearis</name>
    <dbReference type="NCBI Taxonomy" id="1628157"/>
    <lineage>
        <taxon>Bacteria</taxon>
        <taxon>Pseudomonadati</taxon>
        <taxon>Bacteroidota</taxon>
        <taxon>Bacteroidia</taxon>
        <taxon>Marinilabiliales</taxon>
        <taxon>Marinilabiliaceae</taxon>
        <taxon>Carboxylicivirga</taxon>
    </lineage>
</organism>
<keyword evidence="1" id="KW-0732">Signal</keyword>
<name>A0ABS5JU02_9BACT</name>
<evidence type="ECO:0000313" key="2">
    <source>
        <dbReference type="EMBL" id="MBS2098362.1"/>
    </source>
</evidence>
<protein>
    <submittedName>
        <fullName evidence="2">Uncharacterized protein</fullName>
    </submittedName>
</protein>
<evidence type="ECO:0000256" key="1">
    <source>
        <dbReference type="SAM" id="SignalP"/>
    </source>
</evidence>
<dbReference type="EMBL" id="JAGUCO010000004">
    <property type="protein sequence ID" value="MBS2098362.1"/>
    <property type="molecule type" value="Genomic_DNA"/>
</dbReference>
<feature type="signal peptide" evidence="1">
    <location>
        <begin position="1"/>
        <end position="23"/>
    </location>
</feature>
<accession>A0ABS5JU02</accession>
<gene>
    <name evidence="2" type="ORF">KEM10_08735</name>
</gene>
<proteinExistence type="predicted"/>
<feature type="chain" id="PRO_5045364127" evidence="1">
    <location>
        <begin position="24"/>
        <end position="70"/>
    </location>
</feature>
<dbReference type="RefSeq" id="WP_212215604.1">
    <property type="nucleotide sequence ID" value="NZ_JAGUCO010000004.1"/>
</dbReference>